<dbReference type="InterPro" id="IPR036188">
    <property type="entry name" value="FAD/NAD-bd_sf"/>
</dbReference>
<keyword evidence="2" id="KW-1185">Reference proteome</keyword>
<sequence>MMILLTNTQISAKTDLSERALEMWDKSRVKHIEIVGRRGPLQVGVTTRELQELIGLRNVEIQIDRELLLEAAGRFAEPGALSRVANVMLKASKRPSLPTGSRTCTLRFLRIPLSLHGPSSASTHTSAPTEPIKSIEWQINELNYPLHRSPSGDYSSINSLSSQKSRLTTPQLLMKRIPINLIKISMKVIPPIVIVQVLNLRNLRPLILLPQKKKLLRNNSKSISNN</sequence>
<proteinExistence type="predicted"/>
<organism evidence="1 2">
    <name type="scientific">Puccinia striiformis</name>
    <dbReference type="NCBI Taxonomy" id="27350"/>
    <lineage>
        <taxon>Eukaryota</taxon>
        <taxon>Fungi</taxon>
        <taxon>Dikarya</taxon>
        <taxon>Basidiomycota</taxon>
        <taxon>Pucciniomycotina</taxon>
        <taxon>Pucciniomycetes</taxon>
        <taxon>Pucciniales</taxon>
        <taxon>Pucciniaceae</taxon>
        <taxon>Puccinia</taxon>
    </lineage>
</organism>
<dbReference type="EMBL" id="PKSL01000023">
    <property type="protein sequence ID" value="POW13615.1"/>
    <property type="molecule type" value="Genomic_DNA"/>
</dbReference>
<protein>
    <submittedName>
        <fullName evidence="1">Uncharacterized protein</fullName>
    </submittedName>
</protein>
<dbReference type="SUPFAM" id="SSF51905">
    <property type="entry name" value="FAD/NAD(P)-binding domain"/>
    <property type="match status" value="1"/>
</dbReference>
<dbReference type="Gene3D" id="3.50.50.60">
    <property type="entry name" value="FAD/NAD(P)-binding domain"/>
    <property type="match status" value="1"/>
</dbReference>
<reference evidence="1" key="1">
    <citation type="submission" date="2017-12" db="EMBL/GenBank/DDBJ databases">
        <title>Gene loss provides genomic basis for host adaptation in cereal stripe rust fungi.</title>
        <authorList>
            <person name="Xia C."/>
        </authorList>
    </citation>
    <scope>NUCLEOTIDE SEQUENCE [LARGE SCALE GENOMIC DNA]</scope>
    <source>
        <strain evidence="1">93-210</strain>
    </source>
</reference>
<gene>
    <name evidence="1" type="ORF">PSTT_03559</name>
</gene>
<dbReference type="Proteomes" id="UP000239156">
    <property type="component" value="Unassembled WGS sequence"/>
</dbReference>
<dbReference type="VEuPathDB" id="FungiDB:PSTT_03559"/>
<comment type="caution">
    <text evidence="1">The sequence shown here is derived from an EMBL/GenBank/DDBJ whole genome shotgun (WGS) entry which is preliminary data.</text>
</comment>
<dbReference type="VEuPathDB" id="FungiDB:PSHT_09374"/>
<accession>A0A2S4VVQ7</accession>
<evidence type="ECO:0000313" key="2">
    <source>
        <dbReference type="Proteomes" id="UP000239156"/>
    </source>
</evidence>
<dbReference type="AlphaFoldDB" id="A0A2S4VVQ7"/>
<name>A0A2S4VVQ7_9BASI</name>
<evidence type="ECO:0000313" key="1">
    <source>
        <dbReference type="EMBL" id="POW13615.1"/>
    </source>
</evidence>